<keyword evidence="1" id="KW-0812">Transmembrane</keyword>
<dbReference type="SUPFAM" id="SSF53474">
    <property type="entry name" value="alpha/beta-Hydrolases"/>
    <property type="match status" value="1"/>
</dbReference>
<evidence type="ECO:0000313" key="3">
    <source>
        <dbReference type="EMBL" id="KGR78424.1"/>
    </source>
</evidence>
<name>A0A0A3I134_9BACL</name>
<organism evidence="3 4">
    <name type="scientific">Ureibacillus sinduriensis BLB-1 = JCM 15800</name>
    <dbReference type="NCBI Taxonomy" id="1384057"/>
    <lineage>
        <taxon>Bacteria</taxon>
        <taxon>Bacillati</taxon>
        <taxon>Bacillota</taxon>
        <taxon>Bacilli</taxon>
        <taxon>Bacillales</taxon>
        <taxon>Caryophanaceae</taxon>
        <taxon>Ureibacillus</taxon>
    </lineage>
</organism>
<evidence type="ECO:0000313" key="4">
    <source>
        <dbReference type="Proteomes" id="UP000030408"/>
    </source>
</evidence>
<gene>
    <name evidence="3" type="ORF">CD33_01275</name>
</gene>
<sequence length="267" mass="31047">MWKWEAEGQAKAVVVLLHSAFEHHQWYAWLIEKLRTEGFTIVMGDLPGHGKNSKYGKIHDEDLNEYSEFIKKLMQNALLYQLPVFIMGHGLGATLAINYLRKNKVECAGLILTSPWLSLKKTTNLFTNAITSLGPLASNKKISLKFDKKMLTRNNDGYQELVDNTPYHSNVTVGWYKEVLNLMKIIMAEQENHLTLPILLVASKQDKITDSSAGRRWLFKQKSAELQYKEWPYSYHNLFHDNEREEIFIYCRDFMNNVLRSLGYIIK</sequence>
<dbReference type="InterPro" id="IPR051044">
    <property type="entry name" value="MAG_DAG_Lipase"/>
</dbReference>
<dbReference type="eggNOG" id="COG2267">
    <property type="taxonomic scope" value="Bacteria"/>
</dbReference>
<comment type="caution">
    <text evidence="3">The sequence shown here is derived from an EMBL/GenBank/DDBJ whole genome shotgun (WGS) entry which is preliminary data.</text>
</comment>
<evidence type="ECO:0000259" key="2">
    <source>
        <dbReference type="Pfam" id="PF12146"/>
    </source>
</evidence>
<dbReference type="AlphaFoldDB" id="A0A0A3I134"/>
<dbReference type="STRING" id="1384057.CD33_01275"/>
<dbReference type="Pfam" id="PF12146">
    <property type="entry name" value="Hydrolase_4"/>
    <property type="match status" value="1"/>
</dbReference>
<dbReference type="PANTHER" id="PTHR11614">
    <property type="entry name" value="PHOSPHOLIPASE-RELATED"/>
    <property type="match status" value="1"/>
</dbReference>
<dbReference type="EMBL" id="JPVO01000031">
    <property type="protein sequence ID" value="KGR78424.1"/>
    <property type="molecule type" value="Genomic_DNA"/>
</dbReference>
<feature type="domain" description="Serine aminopeptidase S33" evidence="2">
    <location>
        <begin position="9"/>
        <end position="242"/>
    </location>
</feature>
<dbReference type="InterPro" id="IPR022742">
    <property type="entry name" value="Hydrolase_4"/>
</dbReference>
<dbReference type="RefSeq" id="WP_036197374.1">
    <property type="nucleotide sequence ID" value="NZ_AVCY01000025.1"/>
</dbReference>
<keyword evidence="1" id="KW-1133">Transmembrane helix</keyword>
<accession>A0A0A3I134</accession>
<evidence type="ECO:0000256" key="1">
    <source>
        <dbReference type="SAM" id="Phobius"/>
    </source>
</evidence>
<reference evidence="3 4" key="1">
    <citation type="submission" date="2014-02" db="EMBL/GenBank/DDBJ databases">
        <title>Draft genome sequence of Lysinibacillus sinduriensis JCM 15800.</title>
        <authorList>
            <person name="Zhang F."/>
            <person name="Wang G."/>
            <person name="Zhang L."/>
        </authorList>
    </citation>
    <scope>NUCLEOTIDE SEQUENCE [LARGE SCALE GENOMIC DNA]</scope>
    <source>
        <strain evidence="3 4">JCM 15800</strain>
    </source>
</reference>
<protein>
    <submittedName>
        <fullName evidence="3">Lysophospholipase</fullName>
    </submittedName>
</protein>
<feature type="transmembrane region" description="Helical" evidence="1">
    <location>
        <begin position="78"/>
        <end position="100"/>
    </location>
</feature>
<keyword evidence="1" id="KW-0472">Membrane</keyword>
<dbReference type="InterPro" id="IPR029058">
    <property type="entry name" value="AB_hydrolase_fold"/>
</dbReference>
<dbReference type="Proteomes" id="UP000030408">
    <property type="component" value="Unassembled WGS sequence"/>
</dbReference>
<proteinExistence type="predicted"/>
<keyword evidence="4" id="KW-1185">Reference proteome</keyword>
<dbReference type="Gene3D" id="3.40.50.1820">
    <property type="entry name" value="alpha/beta hydrolase"/>
    <property type="match status" value="1"/>
</dbReference>
<dbReference type="OrthoDB" id="9806902at2"/>